<keyword evidence="2 8" id="KW-0812">Transmembrane</keyword>
<sequence length="344" mass="35666">MILTRSGYALLLTVMFVSRLALGYQCFSSLPSSFTLDDTYEYQASGYCNDKCTAKGYKYFALTQGNQCYCGNDNPAESQSTSTGCTSTCFGYPAEMCGGANAFSVYAITANGGTAVEVTGSSSLASSSSSSTSSTSSTSSSSSTTSSSTTTSSSSTTTSSSSSSTSSRGTTTTRSSESADSVVYLTATNTDGGSTVFVTSTITTSTQGMPTSTSSNDSDTNHKKKVNIGAIVGGVVGGVGGALVIGAAVLLILRHVNKRREQERMEKEYQEAIKPVEYGDKLHHGGSSVSLNNLQSSGSFDDTTHAMSSNNPFDDSRRISNGSILNAPSHTNPKTLTVVNPDED</sequence>
<dbReference type="GO" id="GO:0004888">
    <property type="term" value="F:transmembrane signaling receptor activity"/>
    <property type="evidence" value="ECO:0007669"/>
    <property type="project" value="EnsemblFungi"/>
</dbReference>
<keyword evidence="4 8" id="KW-1133">Transmembrane helix</keyword>
<dbReference type="GO" id="GO:0005935">
    <property type="term" value="C:cellular bud neck"/>
    <property type="evidence" value="ECO:0007669"/>
    <property type="project" value="EnsemblFungi"/>
</dbReference>
<proteinExistence type="predicted"/>
<feature type="compositionally biased region" description="Low complexity" evidence="7">
    <location>
        <begin position="120"/>
        <end position="176"/>
    </location>
</feature>
<evidence type="ECO:0000256" key="4">
    <source>
        <dbReference type="ARBA" id="ARBA00022989"/>
    </source>
</evidence>
<accession>G8ZZV1</accession>
<dbReference type="GO" id="GO:0009408">
    <property type="term" value="P:response to heat"/>
    <property type="evidence" value="ECO:0007669"/>
    <property type="project" value="EnsemblFungi"/>
</dbReference>
<evidence type="ECO:0000256" key="3">
    <source>
        <dbReference type="ARBA" id="ARBA00022729"/>
    </source>
</evidence>
<dbReference type="PANTHER" id="PTHR24269:SF16">
    <property type="entry name" value="PROTEIN SLG1"/>
    <property type="match status" value="1"/>
</dbReference>
<evidence type="ECO:0000313" key="11">
    <source>
        <dbReference type="EMBL" id="CCE94145.1"/>
    </source>
</evidence>
<evidence type="ECO:0000256" key="6">
    <source>
        <dbReference type="ARBA" id="ARBA00023180"/>
    </source>
</evidence>
<dbReference type="KEGG" id="tdl:TDEL_0H02860"/>
<dbReference type="GeneID" id="11501719"/>
<feature type="transmembrane region" description="Helical" evidence="8">
    <location>
        <begin position="228"/>
        <end position="253"/>
    </location>
</feature>
<feature type="domain" description="WSC" evidence="10">
    <location>
        <begin position="20"/>
        <end position="109"/>
    </location>
</feature>
<dbReference type="STRING" id="1076872.G8ZZV1"/>
<dbReference type="GO" id="GO:0031505">
    <property type="term" value="P:fungal-type cell wall organization"/>
    <property type="evidence" value="ECO:0007669"/>
    <property type="project" value="EnsemblFungi"/>
</dbReference>
<evidence type="ECO:0000256" key="7">
    <source>
        <dbReference type="SAM" id="MobiDB-lite"/>
    </source>
</evidence>
<dbReference type="GO" id="GO:0030036">
    <property type="term" value="P:actin cytoskeleton organization"/>
    <property type="evidence" value="ECO:0007669"/>
    <property type="project" value="EnsemblFungi"/>
</dbReference>
<dbReference type="HOGENOM" id="CLU_024893_1_1_1"/>
<dbReference type="RefSeq" id="XP_003683356.1">
    <property type="nucleotide sequence ID" value="XM_003683308.1"/>
</dbReference>
<evidence type="ECO:0000313" key="12">
    <source>
        <dbReference type="Proteomes" id="UP000005627"/>
    </source>
</evidence>
<dbReference type="InParanoid" id="G8ZZV1"/>
<evidence type="ECO:0000256" key="1">
    <source>
        <dbReference type="ARBA" id="ARBA00004167"/>
    </source>
</evidence>
<dbReference type="FunCoup" id="G8ZZV1">
    <property type="interactions" value="155"/>
</dbReference>
<dbReference type="InterPro" id="IPR051836">
    <property type="entry name" value="Kremen_rcpt"/>
</dbReference>
<feature type="compositionally biased region" description="Polar residues" evidence="7">
    <location>
        <begin position="287"/>
        <end position="338"/>
    </location>
</feature>
<dbReference type="eggNOG" id="KOG4157">
    <property type="taxonomic scope" value="Eukaryota"/>
</dbReference>
<dbReference type="GO" id="GO:0006897">
    <property type="term" value="P:endocytosis"/>
    <property type="evidence" value="ECO:0007669"/>
    <property type="project" value="EnsemblFungi"/>
</dbReference>
<protein>
    <recommendedName>
        <fullName evidence="10">WSC domain-containing protein</fullName>
    </recommendedName>
</protein>
<dbReference type="SMART" id="SM00321">
    <property type="entry name" value="WSC"/>
    <property type="match status" value="1"/>
</dbReference>
<keyword evidence="3 9" id="KW-0732">Signal</keyword>
<dbReference type="GO" id="GO:0007266">
    <property type="term" value="P:Rho protein signal transduction"/>
    <property type="evidence" value="ECO:0007669"/>
    <property type="project" value="EnsemblFungi"/>
</dbReference>
<evidence type="ECO:0000256" key="5">
    <source>
        <dbReference type="ARBA" id="ARBA00023136"/>
    </source>
</evidence>
<dbReference type="GO" id="GO:0045807">
    <property type="term" value="P:positive regulation of endocytosis"/>
    <property type="evidence" value="ECO:0007669"/>
    <property type="project" value="EnsemblFungi"/>
</dbReference>
<dbReference type="GO" id="GO:0000425">
    <property type="term" value="P:pexophagy"/>
    <property type="evidence" value="ECO:0007669"/>
    <property type="project" value="EnsemblFungi"/>
</dbReference>
<dbReference type="InterPro" id="IPR002889">
    <property type="entry name" value="WSC_carb-bd"/>
</dbReference>
<keyword evidence="6" id="KW-0325">Glycoprotein</keyword>
<reference evidence="11 12" key="1">
    <citation type="journal article" date="2011" name="Proc. Natl. Acad. Sci. U.S.A.">
        <title>Evolutionary erosion of yeast sex chromosomes by mating-type switching accidents.</title>
        <authorList>
            <person name="Gordon J.L."/>
            <person name="Armisen D."/>
            <person name="Proux-Wera E."/>
            <person name="Oheigeartaigh S.S."/>
            <person name="Byrne K.P."/>
            <person name="Wolfe K.H."/>
        </authorList>
    </citation>
    <scope>NUCLEOTIDE SEQUENCE [LARGE SCALE GENOMIC DNA]</scope>
    <source>
        <strain evidence="12">ATCC 10662 / CBS 1146 / NBRC 0425 / NCYC 2629 / NRRL Y-866</strain>
    </source>
</reference>
<dbReference type="GO" id="GO:0030010">
    <property type="term" value="P:establishment of cell polarity"/>
    <property type="evidence" value="ECO:0007669"/>
    <property type="project" value="EnsemblFungi"/>
</dbReference>
<organism evidence="11 12">
    <name type="scientific">Torulaspora delbrueckii</name>
    <name type="common">Yeast</name>
    <name type="synonym">Candida colliculosa</name>
    <dbReference type="NCBI Taxonomy" id="4950"/>
    <lineage>
        <taxon>Eukaryota</taxon>
        <taxon>Fungi</taxon>
        <taxon>Dikarya</taxon>
        <taxon>Ascomycota</taxon>
        <taxon>Saccharomycotina</taxon>
        <taxon>Saccharomycetes</taxon>
        <taxon>Saccharomycetales</taxon>
        <taxon>Saccharomycetaceae</taxon>
        <taxon>Torulaspora</taxon>
    </lineage>
</organism>
<dbReference type="Pfam" id="PF01822">
    <property type="entry name" value="WSC"/>
    <property type="match status" value="1"/>
</dbReference>
<evidence type="ECO:0000256" key="2">
    <source>
        <dbReference type="ARBA" id="ARBA00022692"/>
    </source>
</evidence>
<dbReference type="PANTHER" id="PTHR24269">
    <property type="entry name" value="KREMEN PROTEIN"/>
    <property type="match status" value="1"/>
</dbReference>
<dbReference type="EMBL" id="HE616749">
    <property type="protein sequence ID" value="CCE94145.1"/>
    <property type="molecule type" value="Genomic_DNA"/>
</dbReference>
<evidence type="ECO:0000259" key="10">
    <source>
        <dbReference type="PROSITE" id="PS51212"/>
    </source>
</evidence>
<dbReference type="OrthoDB" id="5985073at2759"/>
<dbReference type="PROSITE" id="PS51212">
    <property type="entry name" value="WSC"/>
    <property type="match status" value="1"/>
</dbReference>
<feature type="region of interest" description="Disordered" evidence="7">
    <location>
        <begin position="284"/>
        <end position="344"/>
    </location>
</feature>
<dbReference type="AlphaFoldDB" id="G8ZZV1"/>
<gene>
    <name evidence="11" type="primary">TDEL0H02860</name>
    <name evidence="11" type="ORF">TDEL_0H02860</name>
</gene>
<feature type="signal peptide" evidence="9">
    <location>
        <begin position="1"/>
        <end position="23"/>
    </location>
</feature>
<evidence type="ECO:0000256" key="8">
    <source>
        <dbReference type="SAM" id="Phobius"/>
    </source>
</evidence>
<dbReference type="Proteomes" id="UP000005627">
    <property type="component" value="Chromosome 8"/>
</dbReference>
<evidence type="ECO:0000256" key="9">
    <source>
        <dbReference type="SAM" id="SignalP"/>
    </source>
</evidence>
<feature type="region of interest" description="Disordered" evidence="7">
    <location>
        <begin position="120"/>
        <end position="179"/>
    </location>
</feature>
<name>G8ZZV1_TORDE</name>
<dbReference type="GO" id="GO:0006970">
    <property type="term" value="P:response to osmotic stress"/>
    <property type="evidence" value="ECO:0007669"/>
    <property type="project" value="EnsemblFungi"/>
</dbReference>
<feature type="chain" id="PRO_5003519769" description="WSC domain-containing protein" evidence="9">
    <location>
        <begin position="24"/>
        <end position="344"/>
    </location>
</feature>
<dbReference type="GO" id="GO:0005886">
    <property type="term" value="C:plasma membrane"/>
    <property type="evidence" value="ECO:0007669"/>
    <property type="project" value="EnsemblFungi"/>
</dbReference>
<keyword evidence="5 8" id="KW-0472">Membrane</keyword>
<comment type="subcellular location">
    <subcellularLocation>
        <location evidence="1">Membrane</location>
        <topology evidence="1">Single-pass membrane protein</topology>
    </subcellularLocation>
</comment>
<keyword evidence="12" id="KW-1185">Reference proteome</keyword>